<dbReference type="EMBL" id="JAHDYR010000012">
    <property type="protein sequence ID" value="KAG9394888.1"/>
    <property type="molecule type" value="Genomic_DNA"/>
</dbReference>
<dbReference type="Proteomes" id="UP000717585">
    <property type="component" value="Unassembled WGS sequence"/>
</dbReference>
<keyword evidence="1" id="KW-1133">Transmembrane helix</keyword>
<reference evidence="3" key="1">
    <citation type="submission" date="2021-05" db="EMBL/GenBank/DDBJ databases">
        <title>A free-living protist that lacks canonical eukaryotic 1 DNA replication and segregation systems.</title>
        <authorList>
            <person name="Salas-Leiva D.E."/>
            <person name="Tromer E.C."/>
            <person name="Curtis B.A."/>
            <person name="Jerlstrom-Hultqvist J."/>
            <person name="Kolisko M."/>
            <person name="Yi Z."/>
            <person name="Salas-Leiva J.S."/>
            <person name="Gallot-Lavallee L."/>
            <person name="Kops G.J.P.L."/>
            <person name="Archibald J.M."/>
            <person name="Simpson A.G.B."/>
            <person name="Roger A.J."/>
        </authorList>
    </citation>
    <scope>NUCLEOTIDE SEQUENCE</scope>
    <source>
        <strain evidence="3">BICM</strain>
    </source>
</reference>
<dbReference type="PANTHER" id="PTHR46825">
    <property type="entry name" value="D-ALANYL-D-ALANINE-CARBOXYPEPTIDASE/ENDOPEPTIDASE AMPH"/>
    <property type="match status" value="1"/>
</dbReference>
<dbReference type="InterPro" id="IPR012338">
    <property type="entry name" value="Beta-lactam/transpept-like"/>
</dbReference>
<proteinExistence type="predicted"/>
<protein>
    <submittedName>
        <fullName evidence="3">Beta-lactamase</fullName>
    </submittedName>
</protein>
<organism evidence="3 4">
    <name type="scientific">Carpediemonas membranifera</name>
    <dbReference type="NCBI Taxonomy" id="201153"/>
    <lineage>
        <taxon>Eukaryota</taxon>
        <taxon>Metamonada</taxon>
        <taxon>Carpediemonas-like organisms</taxon>
        <taxon>Carpediemonas</taxon>
    </lineage>
</organism>
<dbReference type="AlphaFoldDB" id="A0A8J6AV11"/>
<dbReference type="InterPro" id="IPR050491">
    <property type="entry name" value="AmpC-like"/>
</dbReference>
<evidence type="ECO:0000259" key="2">
    <source>
        <dbReference type="Pfam" id="PF00144"/>
    </source>
</evidence>
<comment type="caution">
    <text evidence="3">The sequence shown here is derived from an EMBL/GenBank/DDBJ whole genome shotgun (WGS) entry which is preliminary data.</text>
</comment>
<sequence>MAERRGIAERVRFRDIIYELQTTQGYECLQACLVCPDGEVFSFASGYARTTVKEKKKNSPRTFPITIDTTFRLGTSSSLFVTAAIMRLITKNQLSLHSTVDRWFPNLPRDITIESLLTHQSGLTDVLTHPLVTLLSEMAPSHKWNARHVVKRLLSKKQRFPAFAGVAYSATNFLLLALIVEAISGKTYREYLVSERIINPKFVSFLDNGAEVDPRLIGGIDETAVTGPTRVKPRFSQRDSLAWATGAGVASATTMALWVREMATTDRFFDRHLFYEMEQIPDAPRIGPAGNGLGTFATGLSAGRMCGKPVYGHCGQTRGYESLAVYCPEEGYSIALNANSSRELCSLRPIAQAIVSEMIPMHRRPF</sequence>
<feature type="transmembrane region" description="Helical" evidence="1">
    <location>
        <begin position="160"/>
        <end position="180"/>
    </location>
</feature>
<keyword evidence="1" id="KW-0812">Transmembrane</keyword>
<dbReference type="PANTHER" id="PTHR46825:SF7">
    <property type="entry name" value="D-ALANYL-D-ALANINE CARBOXYPEPTIDASE"/>
    <property type="match status" value="1"/>
</dbReference>
<dbReference type="OrthoDB" id="10250282at2759"/>
<feature type="transmembrane region" description="Helical" evidence="1">
    <location>
        <begin position="241"/>
        <end position="259"/>
    </location>
</feature>
<gene>
    <name evidence="3" type="ORF">J8273_0095</name>
</gene>
<evidence type="ECO:0000313" key="3">
    <source>
        <dbReference type="EMBL" id="KAG9394888.1"/>
    </source>
</evidence>
<name>A0A8J6AV11_9EUKA</name>
<evidence type="ECO:0000256" key="1">
    <source>
        <dbReference type="SAM" id="Phobius"/>
    </source>
</evidence>
<dbReference type="InterPro" id="IPR001466">
    <property type="entry name" value="Beta-lactam-related"/>
</dbReference>
<accession>A0A8J6AV11</accession>
<dbReference type="Pfam" id="PF00144">
    <property type="entry name" value="Beta-lactamase"/>
    <property type="match status" value="1"/>
</dbReference>
<feature type="domain" description="Beta-lactamase-related" evidence="2">
    <location>
        <begin position="33"/>
        <end position="342"/>
    </location>
</feature>
<keyword evidence="1" id="KW-0472">Membrane</keyword>
<dbReference type="Gene3D" id="3.40.710.10">
    <property type="entry name" value="DD-peptidase/beta-lactamase superfamily"/>
    <property type="match status" value="1"/>
</dbReference>
<dbReference type="SUPFAM" id="SSF56601">
    <property type="entry name" value="beta-lactamase/transpeptidase-like"/>
    <property type="match status" value="1"/>
</dbReference>
<keyword evidence="4" id="KW-1185">Reference proteome</keyword>
<evidence type="ECO:0000313" key="4">
    <source>
        <dbReference type="Proteomes" id="UP000717585"/>
    </source>
</evidence>